<dbReference type="InterPro" id="IPR052165">
    <property type="entry name" value="Membrane_assoc_protease"/>
</dbReference>
<evidence type="ECO:0000259" key="6">
    <source>
        <dbReference type="Pfam" id="PF01957"/>
    </source>
</evidence>
<keyword evidence="4 5" id="KW-0472">Membrane</keyword>
<dbReference type="EMBL" id="MKIE01000001">
    <property type="protein sequence ID" value="OHW63218.1"/>
    <property type="molecule type" value="Genomic_DNA"/>
</dbReference>
<dbReference type="RefSeq" id="WP_071060553.1">
    <property type="nucleotide sequence ID" value="NZ_MKIE01000001.1"/>
</dbReference>
<protein>
    <recommendedName>
        <fullName evidence="6">NfeD-like C-terminal domain-containing protein</fullName>
    </recommendedName>
</protein>
<keyword evidence="2 5" id="KW-0812">Transmembrane</keyword>
<dbReference type="Proteomes" id="UP000180254">
    <property type="component" value="Unassembled WGS sequence"/>
</dbReference>
<accession>A0A1S1V9F3</accession>
<evidence type="ECO:0000256" key="3">
    <source>
        <dbReference type="ARBA" id="ARBA00022989"/>
    </source>
</evidence>
<dbReference type="GO" id="GO:0005886">
    <property type="term" value="C:plasma membrane"/>
    <property type="evidence" value="ECO:0007669"/>
    <property type="project" value="TreeGrafter"/>
</dbReference>
<proteinExistence type="predicted"/>
<dbReference type="PANTHER" id="PTHR33507">
    <property type="entry name" value="INNER MEMBRANE PROTEIN YBBJ"/>
    <property type="match status" value="1"/>
</dbReference>
<evidence type="ECO:0000256" key="1">
    <source>
        <dbReference type="ARBA" id="ARBA00004141"/>
    </source>
</evidence>
<dbReference type="SUPFAM" id="SSF141322">
    <property type="entry name" value="NfeD domain-like"/>
    <property type="match status" value="1"/>
</dbReference>
<dbReference type="STRING" id="39480.EUAN_00820"/>
<dbReference type="AlphaFoldDB" id="A0A1S1V9F3"/>
<evidence type="ECO:0000256" key="2">
    <source>
        <dbReference type="ARBA" id="ARBA00022692"/>
    </source>
</evidence>
<dbReference type="InterPro" id="IPR002810">
    <property type="entry name" value="NfeD-like_C"/>
</dbReference>
<dbReference type="Gene3D" id="2.40.50.140">
    <property type="entry name" value="Nucleic acid-binding proteins"/>
    <property type="match status" value="1"/>
</dbReference>
<gene>
    <name evidence="7" type="ORF">EUAN_00820</name>
</gene>
<comment type="caution">
    <text evidence="7">The sequence shown here is derived from an EMBL/GenBank/DDBJ whole genome shotgun (WGS) entry which is preliminary data.</text>
</comment>
<name>A0A1S1V9F3_9FIRM</name>
<keyword evidence="3 5" id="KW-1133">Transmembrane helix</keyword>
<evidence type="ECO:0000313" key="8">
    <source>
        <dbReference type="Proteomes" id="UP000180254"/>
    </source>
</evidence>
<evidence type="ECO:0000313" key="7">
    <source>
        <dbReference type="EMBL" id="OHW63218.1"/>
    </source>
</evidence>
<evidence type="ECO:0000256" key="5">
    <source>
        <dbReference type="SAM" id="Phobius"/>
    </source>
</evidence>
<dbReference type="OrthoDB" id="5054at2"/>
<feature type="transmembrane region" description="Helical" evidence="5">
    <location>
        <begin position="12"/>
        <end position="42"/>
    </location>
</feature>
<feature type="domain" description="NfeD-like C-terminal" evidence="6">
    <location>
        <begin position="90"/>
        <end position="149"/>
    </location>
</feature>
<dbReference type="PANTHER" id="PTHR33507:SF3">
    <property type="entry name" value="INNER MEMBRANE PROTEIN YBBJ"/>
    <property type="match status" value="1"/>
</dbReference>
<organism evidence="7 8">
    <name type="scientific">Andreesenia angusta</name>
    <dbReference type="NCBI Taxonomy" id="39480"/>
    <lineage>
        <taxon>Bacteria</taxon>
        <taxon>Bacillati</taxon>
        <taxon>Bacillota</taxon>
        <taxon>Tissierellia</taxon>
        <taxon>Tissierellales</taxon>
        <taxon>Gottschalkiaceae</taxon>
        <taxon>Andreesenia</taxon>
    </lineage>
</organism>
<evidence type="ECO:0000256" key="4">
    <source>
        <dbReference type="ARBA" id="ARBA00023136"/>
    </source>
</evidence>
<dbReference type="Pfam" id="PF01957">
    <property type="entry name" value="NfeD"/>
    <property type="match status" value="1"/>
</dbReference>
<keyword evidence="8" id="KW-1185">Reference proteome</keyword>
<feature type="transmembrane region" description="Helical" evidence="5">
    <location>
        <begin position="54"/>
        <end position="72"/>
    </location>
</feature>
<reference evidence="7 8" key="1">
    <citation type="submission" date="2016-09" db="EMBL/GenBank/DDBJ databases">
        <title>Genome sequence of Eubacterium angustum.</title>
        <authorList>
            <person name="Poehlein A."/>
            <person name="Daniel R."/>
        </authorList>
    </citation>
    <scope>NUCLEOTIDE SEQUENCE [LARGE SCALE GENOMIC DNA]</scope>
    <source>
        <strain evidence="7 8">DSM 1989</strain>
    </source>
</reference>
<dbReference type="InterPro" id="IPR012340">
    <property type="entry name" value="NA-bd_OB-fold"/>
</dbReference>
<sequence>MTLFPSLPIDDVTFWIIVAVVCGIVEAVSLGITSIWFVIGAIVALVLASFEVPFIVQIVVFLVVSIVLLIYTRPIATKYLKLGKEKTNVDAIAGQNGIVIEKIDNMLGKGQVKIGGQIWSAKSENGEDIPRDTEVMVLDVRGVRVVVKRVEEEE</sequence>
<comment type="subcellular location">
    <subcellularLocation>
        <location evidence="1">Membrane</location>
        <topology evidence="1">Multi-pass membrane protein</topology>
    </subcellularLocation>
</comment>